<evidence type="ECO:0000259" key="9">
    <source>
        <dbReference type="Pfam" id="PF02880"/>
    </source>
</evidence>
<dbReference type="InterPro" id="IPR050060">
    <property type="entry name" value="Phosphoglucosamine_mutase"/>
</dbReference>
<evidence type="ECO:0000256" key="6">
    <source>
        <dbReference type="ARBA" id="ARBA00023235"/>
    </source>
</evidence>
<evidence type="ECO:0000259" key="7">
    <source>
        <dbReference type="Pfam" id="PF02878"/>
    </source>
</evidence>
<evidence type="ECO:0000256" key="4">
    <source>
        <dbReference type="ARBA" id="ARBA00022723"/>
    </source>
</evidence>
<dbReference type="InterPro" id="IPR036900">
    <property type="entry name" value="A-D-PHexomutase_C_sf"/>
</dbReference>
<dbReference type="Pfam" id="PF02880">
    <property type="entry name" value="PGM_PMM_III"/>
    <property type="match status" value="1"/>
</dbReference>
<dbReference type="InterPro" id="IPR005846">
    <property type="entry name" value="A-D-PHexomutase_a/b/a-III"/>
</dbReference>
<evidence type="ECO:0000256" key="3">
    <source>
        <dbReference type="ARBA" id="ARBA00022553"/>
    </source>
</evidence>
<evidence type="ECO:0000256" key="5">
    <source>
        <dbReference type="ARBA" id="ARBA00022842"/>
    </source>
</evidence>
<gene>
    <name evidence="10" type="ORF">J2Z43_000178</name>
</gene>
<dbReference type="SUPFAM" id="SSF53738">
    <property type="entry name" value="Phosphoglucomutase, first 3 domains"/>
    <property type="match status" value="3"/>
</dbReference>
<keyword evidence="5" id="KW-0460">Magnesium</keyword>
<comment type="cofactor">
    <cofactor evidence="1">
        <name>Mg(2+)</name>
        <dbReference type="ChEBI" id="CHEBI:18420"/>
    </cofactor>
</comment>
<dbReference type="Pfam" id="PF02878">
    <property type="entry name" value="PGM_PMM_I"/>
    <property type="match status" value="1"/>
</dbReference>
<proteinExistence type="inferred from homology"/>
<dbReference type="InterPro" id="IPR005844">
    <property type="entry name" value="A-D-PHexomutase_a/b/a-I"/>
</dbReference>
<keyword evidence="4" id="KW-0479">Metal-binding</keyword>
<sequence>MYKLQNGSDIRGIAYPNNEREVNLTKDVVEKIFTAFHIWLKKKTNKDKLSIAIGTDSRITGEEFRDIAIDVLKKKNKDCDVLDCKMATTPAMFMTTIMDGYDCDGAVMITASHLPYYHNGFKFFTKDGGLEKGNIKEILDIASELIQDKADDTLDNIKGNIKEGKVTYPKLIEDYSHILVEKIREGVSSKENYEKPLEGIKILVDAGNGAGGFFVDQILNKLGADTTGSQFLDPDGMFPNHIPNPENKEAMKSICDSVIKNKSDLGIIFDTDVDRAALVGKGGKPINKNALIALISKIVLNEHPNTTIVTDSITSDGLTKFIDNIGGIHHRFKRGYKNVINEAVRLNEEGKECHIAIETSGHAALKENYFLDDGSYLIAKILIEVAKLRSNGMTVDDLLNDLEEAKEDGEFRIKIDVEDFNSYAEDIIKDLEEHILNLDGWSVVPKNYEGIRVNCDKENGDGWFLLRISLHEPLLVLNIESNKIGGIDVIYAKLVKFLSKYSLSGL</sequence>
<dbReference type="Proteomes" id="UP000767291">
    <property type="component" value="Unassembled WGS sequence"/>
</dbReference>
<feature type="domain" description="Alpha-D-phosphohexomutase alpha/beta/alpha" evidence="7">
    <location>
        <begin position="6"/>
        <end position="142"/>
    </location>
</feature>
<comment type="caution">
    <text evidence="10">The sequence shown here is derived from an EMBL/GenBank/DDBJ whole genome shotgun (WGS) entry which is preliminary data.</text>
</comment>
<keyword evidence="3" id="KW-0597">Phosphoprotein</keyword>
<reference evidence="10 11" key="1">
    <citation type="submission" date="2021-03" db="EMBL/GenBank/DDBJ databases">
        <title>Genomic Encyclopedia of Type Strains, Phase IV (KMG-IV): sequencing the most valuable type-strain genomes for metagenomic binning, comparative biology and taxonomic classification.</title>
        <authorList>
            <person name="Goeker M."/>
        </authorList>
    </citation>
    <scope>NUCLEOTIDE SEQUENCE [LARGE SCALE GENOMIC DNA]</scope>
    <source>
        <strain evidence="10 11">DSM 1289</strain>
    </source>
</reference>
<evidence type="ECO:0000256" key="1">
    <source>
        <dbReference type="ARBA" id="ARBA00001946"/>
    </source>
</evidence>
<evidence type="ECO:0000313" key="11">
    <source>
        <dbReference type="Proteomes" id="UP000767291"/>
    </source>
</evidence>
<feature type="domain" description="Alpha-D-phosphohexomutase alpha/beta/alpha" evidence="8">
    <location>
        <begin position="197"/>
        <end position="281"/>
    </location>
</feature>
<evidence type="ECO:0000259" key="8">
    <source>
        <dbReference type="Pfam" id="PF02879"/>
    </source>
</evidence>
<dbReference type="PRINTS" id="PR00509">
    <property type="entry name" value="PGMPMM"/>
</dbReference>
<dbReference type="PANTHER" id="PTHR42946">
    <property type="entry name" value="PHOSPHOHEXOSE MUTASE"/>
    <property type="match status" value="1"/>
</dbReference>
<protein>
    <submittedName>
        <fullName evidence="10">Phosphomannomutase</fullName>
    </submittedName>
</protein>
<dbReference type="SUPFAM" id="SSF55957">
    <property type="entry name" value="Phosphoglucomutase, C-terminal domain"/>
    <property type="match status" value="1"/>
</dbReference>
<dbReference type="Gene3D" id="3.30.310.50">
    <property type="entry name" value="Alpha-D-phosphohexomutase, C-terminal domain"/>
    <property type="match status" value="1"/>
</dbReference>
<keyword evidence="6" id="KW-0413">Isomerase</keyword>
<organism evidence="10 11">
    <name type="scientific">Metaclostridioides mangenotii</name>
    <dbReference type="NCBI Taxonomy" id="1540"/>
    <lineage>
        <taxon>Bacteria</taxon>
        <taxon>Bacillati</taxon>
        <taxon>Bacillota</taxon>
        <taxon>Clostridia</taxon>
        <taxon>Peptostreptococcales</taxon>
        <taxon>Peptostreptococcaceae</taxon>
        <taxon>Metaclostridioides</taxon>
    </lineage>
</organism>
<evidence type="ECO:0000313" key="10">
    <source>
        <dbReference type="EMBL" id="MBP1853788.1"/>
    </source>
</evidence>
<accession>A0ABS4E765</accession>
<dbReference type="PANTHER" id="PTHR42946:SF1">
    <property type="entry name" value="PHOSPHOGLUCOMUTASE (ALPHA-D-GLUCOSE-1,6-BISPHOSPHATE-DEPENDENT)"/>
    <property type="match status" value="1"/>
</dbReference>
<dbReference type="CDD" id="cd03089">
    <property type="entry name" value="PMM_PGM"/>
    <property type="match status" value="1"/>
</dbReference>
<keyword evidence="11" id="KW-1185">Reference proteome</keyword>
<name>A0ABS4E765_9FIRM</name>
<dbReference type="InterPro" id="IPR016055">
    <property type="entry name" value="A-D-PHexomutase_a/b/a-I/II/III"/>
</dbReference>
<evidence type="ECO:0000256" key="2">
    <source>
        <dbReference type="ARBA" id="ARBA00010231"/>
    </source>
</evidence>
<feature type="domain" description="Alpha-D-phosphohexomutase alpha/beta/alpha" evidence="9">
    <location>
        <begin position="288"/>
        <end position="402"/>
    </location>
</feature>
<comment type="similarity">
    <text evidence="2">Belongs to the phosphohexose mutase family.</text>
</comment>
<dbReference type="InterPro" id="IPR005841">
    <property type="entry name" value="Alpha-D-phosphohexomutase_SF"/>
</dbReference>
<dbReference type="InterPro" id="IPR005845">
    <property type="entry name" value="A-D-PHexomutase_a/b/a-II"/>
</dbReference>
<dbReference type="Pfam" id="PF02879">
    <property type="entry name" value="PGM_PMM_II"/>
    <property type="match status" value="1"/>
</dbReference>
<dbReference type="RefSeq" id="WP_209455426.1">
    <property type="nucleotide sequence ID" value="NZ_BAAACS010000017.1"/>
</dbReference>
<dbReference type="EMBL" id="JAGGJX010000001">
    <property type="protein sequence ID" value="MBP1853788.1"/>
    <property type="molecule type" value="Genomic_DNA"/>
</dbReference>
<dbReference type="Gene3D" id="3.40.120.10">
    <property type="entry name" value="Alpha-D-Glucose-1,6-Bisphosphate, subunit A, domain 3"/>
    <property type="match status" value="3"/>
</dbReference>